<dbReference type="EMBL" id="IACM01111976">
    <property type="protein sequence ID" value="LAB34761.1"/>
    <property type="molecule type" value="Transcribed_RNA"/>
</dbReference>
<evidence type="ECO:0000313" key="2">
    <source>
        <dbReference type="EMBL" id="LAB34761.1"/>
    </source>
</evidence>
<proteinExistence type="predicted"/>
<reference evidence="2" key="2">
    <citation type="submission" date="2017-11" db="EMBL/GenBank/DDBJ databases">
        <title>Coralsnake Venomics: Analyses of Venom Gland Transcriptomes and Proteomes of Six Brazilian Taxa.</title>
        <authorList>
            <person name="Aird S.D."/>
            <person name="Jorge da Silva N."/>
            <person name="Qiu L."/>
            <person name="Villar-Briones A."/>
            <person name="Aparecida-Saddi V."/>
            <person name="Campos-Telles M.P."/>
            <person name="Grau M."/>
            <person name="Mikheyev A.S."/>
        </authorList>
    </citation>
    <scope>NUCLEOTIDE SEQUENCE</scope>
    <source>
        <tissue evidence="2">Venom_gland</tissue>
    </source>
</reference>
<name>A0A2D4MMX5_9SAUR</name>
<evidence type="ECO:0000256" key="1">
    <source>
        <dbReference type="SAM" id="MobiDB-lite"/>
    </source>
</evidence>
<sequence length="156" mass="18152">MSTPRRPSCAPRRGSTPAPSQPNRRRWLSPPSLPPPRFYERETGHPNSPLPTRLFAQQGRLVFLDPAQERVPRMTPPHKLFLLTAWLRNVAVKTDRRQRREMKGLAWKGCKRIEVQLDKKKPKDSFGLNNHYLFEGIKKLDRVETTAFLDCLMFPP</sequence>
<organism evidence="2">
    <name type="scientific">Micrurus spixii</name>
    <name type="common">Amazon coral snake</name>
    <dbReference type="NCBI Taxonomy" id="129469"/>
    <lineage>
        <taxon>Eukaryota</taxon>
        <taxon>Metazoa</taxon>
        <taxon>Chordata</taxon>
        <taxon>Craniata</taxon>
        <taxon>Vertebrata</taxon>
        <taxon>Euteleostomi</taxon>
        <taxon>Lepidosauria</taxon>
        <taxon>Squamata</taxon>
        <taxon>Bifurcata</taxon>
        <taxon>Unidentata</taxon>
        <taxon>Episquamata</taxon>
        <taxon>Toxicofera</taxon>
        <taxon>Serpentes</taxon>
        <taxon>Colubroidea</taxon>
        <taxon>Elapidae</taxon>
        <taxon>Elapinae</taxon>
        <taxon>Micrurus</taxon>
    </lineage>
</organism>
<dbReference type="AlphaFoldDB" id="A0A2D4MMX5"/>
<protein>
    <submittedName>
        <fullName evidence="2">Uncharacterized protein</fullName>
    </submittedName>
</protein>
<accession>A0A2D4MMX5</accession>
<reference evidence="2" key="1">
    <citation type="submission" date="2017-07" db="EMBL/GenBank/DDBJ databases">
        <authorList>
            <person name="Mikheyev A."/>
            <person name="Grau M."/>
        </authorList>
    </citation>
    <scope>NUCLEOTIDE SEQUENCE</scope>
    <source>
        <tissue evidence="2">Venom_gland</tissue>
    </source>
</reference>
<feature type="region of interest" description="Disordered" evidence="1">
    <location>
        <begin position="1"/>
        <end position="52"/>
    </location>
</feature>